<evidence type="ECO:0000256" key="2">
    <source>
        <dbReference type="ARBA" id="ARBA00022574"/>
    </source>
</evidence>
<feature type="repeat" description="WD" evidence="6">
    <location>
        <begin position="382"/>
        <end position="423"/>
    </location>
</feature>
<sequence length="947" mass="103041">MDVPPPVANALTLSWTFGFSGAVHSLASHDVRSPGGERSAIFYTSSHTGIIYDYKTKTQQLLQGHCNKIQATVISPDKKWIATADAGPDNVIVVWDSITGTPVKTIFNPHQNGTAALAISEDSMCLASLSQVDDVGEQELSLWEWTVESEGALYTSLVPGVVSSDSAHTSVSFDPADHRVIVTNGPHKVTFWTWENFQLKPYNPVLSKRDSGVLQSSTLISSLFLPDTTTAVTSTTSGDLILWDAVPKQERPEDEEEDPTNFPEFVETNPLKSMVKSIRLSEGQISYLGTTMDKYLVVAGEDGCVRFYDFSLRIMAWYEDLNAGPVTSVSFASNVPGNVDDSASDFVCPDFVVGTATSYIIGVECALFQEIEPENRRGAVLVQGIGDHTPCIAAHPTMDRLVIGVADGTLQLWDFMTRTLLMVQDLMSDGGVKQRPQSCQFDGAGRALALGMTSGMLKVSDPDSLQEMASFTNGDMPITTIRFSPDSSWLAYADTANFVYVLNFAIIEEAPQPEDDDGSTERSAPTATWNYVGMIKSHTKAITGLEFTVREDGRLAMVSVAEDRTLVEYDLSEATPGTGIKLRGEPTKIEQIAVPTACMWHPLLGGDFEDRVVTANNEFKFKQWNADNKSCRRTSLCPTYGGPLTSLQTIPAINPERNQFGPSPYVVYSTAEKVIGIVKIPFDGNPHKAMGLIAHPTAISSITVSGDGRFVMSAGGEDRCVNIWQISTATLDRKCEEAAAKAEGLGSAEMYSELIDEETKNDLIDFFYYAQLRTQGEDSMEERKITGLVALSELPNLVRSLGYYPSEEECAAMIAEVYYAKFTETGETCDTIDLDTFIKLYVNHKSVFGTSKGEIEDAFSSLGAGDGRFSWGKLVEMLKNKGENIAGDDLKNIMKALVGGGVDGVNPASLMNAAVFSDKILGFDEDGGAMDDVKENFNETGLTDLEV</sequence>
<dbReference type="InterPro" id="IPR011992">
    <property type="entry name" value="EF-hand-dom_pair"/>
</dbReference>
<name>A0A9W7EZZ2_9STRA</name>
<comment type="subcellular location">
    <subcellularLocation>
        <location evidence="1">Cell projection</location>
        <location evidence="1">Cilium</location>
    </subcellularLocation>
</comment>
<dbReference type="GO" id="GO:0031514">
    <property type="term" value="C:motile cilium"/>
    <property type="evidence" value="ECO:0007669"/>
    <property type="project" value="TreeGrafter"/>
</dbReference>
<evidence type="ECO:0000313" key="7">
    <source>
        <dbReference type="EMBL" id="GMH95968.1"/>
    </source>
</evidence>
<evidence type="ECO:0000313" key="8">
    <source>
        <dbReference type="Proteomes" id="UP001162640"/>
    </source>
</evidence>
<gene>
    <name evidence="7" type="ORF">TL16_g13260</name>
</gene>
<dbReference type="SMART" id="SM00320">
    <property type="entry name" value="WD40"/>
    <property type="match status" value="9"/>
</dbReference>
<evidence type="ECO:0000256" key="5">
    <source>
        <dbReference type="ARBA" id="ARBA00040994"/>
    </source>
</evidence>
<feature type="repeat" description="WD" evidence="6">
    <location>
        <begin position="692"/>
        <end position="734"/>
    </location>
</feature>
<dbReference type="PROSITE" id="PS50082">
    <property type="entry name" value="WD_REPEATS_2"/>
    <property type="match status" value="2"/>
</dbReference>
<dbReference type="Gene3D" id="1.10.238.10">
    <property type="entry name" value="EF-hand"/>
    <property type="match status" value="1"/>
</dbReference>
<dbReference type="InterPro" id="IPR015943">
    <property type="entry name" value="WD40/YVTN_repeat-like_dom_sf"/>
</dbReference>
<dbReference type="EMBL" id="BLQM01000641">
    <property type="protein sequence ID" value="GMH95968.1"/>
    <property type="molecule type" value="Genomic_DNA"/>
</dbReference>
<accession>A0A9W7EZZ2</accession>
<evidence type="ECO:0000256" key="6">
    <source>
        <dbReference type="PROSITE-ProRule" id="PRU00221"/>
    </source>
</evidence>
<dbReference type="Proteomes" id="UP001162640">
    <property type="component" value="Unassembled WGS sequence"/>
</dbReference>
<dbReference type="SUPFAM" id="SSF47473">
    <property type="entry name" value="EF-hand"/>
    <property type="match status" value="1"/>
</dbReference>
<organism evidence="7 8">
    <name type="scientific">Triparma laevis f. inornata</name>
    <dbReference type="NCBI Taxonomy" id="1714386"/>
    <lineage>
        <taxon>Eukaryota</taxon>
        <taxon>Sar</taxon>
        <taxon>Stramenopiles</taxon>
        <taxon>Ochrophyta</taxon>
        <taxon>Bolidophyceae</taxon>
        <taxon>Parmales</taxon>
        <taxon>Triparmaceae</taxon>
        <taxon>Triparma</taxon>
    </lineage>
</organism>
<evidence type="ECO:0000256" key="4">
    <source>
        <dbReference type="ARBA" id="ARBA00023273"/>
    </source>
</evidence>
<keyword evidence="2 6" id="KW-0853">WD repeat</keyword>
<dbReference type="SUPFAM" id="SSF50978">
    <property type="entry name" value="WD40 repeat-like"/>
    <property type="match status" value="2"/>
</dbReference>
<dbReference type="Gene3D" id="2.130.10.10">
    <property type="entry name" value="YVTN repeat-like/Quinoprotein amine dehydrogenase"/>
    <property type="match status" value="2"/>
</dbReference>
<reference evidence="8" key="1">
    <citation type="journal article" date="2023" name="Commun. Biol.">
        <title>Genome analysis of Parmales, the sister group of diatoms, reveals the evolutionary specialization of diatoms from phago-mixotrophs to photoautotrophs.</title>
        <authorList>
            <person name="Ban H."/>
            <person name="Sato S."/>
            <person name="Yoshikawa S."/>
            <person name="Yamada K."/>
            <person name="Nakamura Y."/>
            <person name="Ichinomiya M."/>
            <person name="Sato N."/>
            <person name="Blanc-Mathieu R."/>
            <person name="Endo H."/>
            <person name="Kuwata A."/>
            <person name="Ogata H."/>
        </authorList>
    </citation>
    <scope>NUCLEOTIDE SEQUENCE [LARGE SCALE GENOMIC DNA]</scope>
</reference>
<dbReference type="PANTHER" id="PTHR13720:SF13">
    <property type="entry name" value="CILIA- AND FLAGELLA-ASSOCIATED PROTEIN 251"/>
    <property type="match status" value="1"/>
</dbReference>
<dbReference type="InterPro" id="IPR001680">
    <property type="entry name" value="WD40_rpt"/>
</dbReference>
<dbReference type="AlphaFoldDB" id="A0A9W7EZZ2"/>
<dbReference type="PANTHER" id="PTHR13720">
    <property type="entry name" value="WD-40 REPEAT PROTEIN"/>
    <property type="match status" value="1"/>
</dbReference>
<dbReference type="Pfam" id="PF00400">
    <property type="entry name" value="WD40"/>
    <property type="match status" value="2"/>
</dbReference>
<evidence type="ECO:0000256" key="1">
    <source>
        <dbReference type="ARBA" id="ARBA00004138"/>
    </source>
</evidence>
<keyword evidence="3" id="KW-0677">Repeat</keyword>
<dbReference type="InterPro" id="IPR050630">
    <property type="entry name" value="WD_repeat_EMAP"/>
</dbReference>
<protein>
    <recommendedName>
        <fullName evidence="5">Cilia- and flagella-associated protein 251</fullName>
    </recommendedName>
</protein>
<proteinExistence type="predicted"/>
<comment type="caution">
    <text evidence="7">The sequence shown here is derived from an EMBL/GenBank/DDBJ whole genome shotgun (WGS) entry which is preliminary data.</text>
</comment>
<dbReference type="SUPFAM" id="SSF117289">
    <property type="entry name" value="Nucleoporin domain"/>
    <property type="match status" value="1"/>
</dbReference>
<evidence type="ECO:0000256" key="3">
    <source>
        <dbReference type="ARBA" id="ARBA00022737"/>
    </source>
</evidence>
<dbReference type="InterPro" id="IPR036322">
    <property type="entry name" value="WD40_repeat_dom_sf"/>
</dbReference>
<keyword evidence="4" id="KW-0966">Cell projection</keyword>